<gene>
    <name evidence="3" type="ORF">CAL20_20905</name>
</gene>
<dbReference type="InterPro" id="IPR027417">
    <property type="entry name" value="P-loop_NTPase"/>
</dbReference>
<feature type="transmembrane region" description="Helical" evidence="1">
    <location>
        <begin position="186"/>
        <end position="208"/>
    </location>
</feature>
<dbReference type="RefSeq" id="WP_094838885.1">
    <property type="nucleotide sequence ID" value="NZ_NEVQ01000021.1"/>
</dbReference>
<keyword evidence="4" id="KW-1185">Reference proteome</keyword>
<dbReference type="SUPFAM" id="SSF52540">
    <property type="entry name" value="P-loop containing nucleoside triphosphate hydrolases"/>
    <property type="match status" value="1"/>
</dbReference>
<protein>
    <submittedName>
        <fullName evidence="3">DNA-binding protein</fullName>
    </submittedName>
</protein>
<feature type="domain" description="YobI-like P-loop NTPase" evidence="2">
    <location>
        <begin position="51"/>
        <end position="409"/>
    </location>
</feature>
<keyword evidence="1" id="KW-0812">Transmembrane</keyword>
<organism evidence="3 4">
    <name type="scientific">Bordetella genomosp. 4</name>
    <dbReference type="NCBI Taxonomy" id="463044"/>
    <lineage>
        <taxon>Bacteria</taxon>
        <taxon>Pseudomonadati</taxon>
        <taxon>Pseudomonadota</taxon>
        <taxon>Betaproteobacteria</taxon>
        <taxon>Burkholderiales</taxon>
        <taxon>Alcaligenaceae</taxon>
        <taxon>Bordetella</taxon>
    </lineage>
</organism>
<comment type="caution">
    <text evidence="3">The sequence shown here is derived from an EMBL/GenBank/DDBJ whole genome shotgun (WGS) entry which is preliminary data.</text>
</comment>
<sequence>MIKTIISLMHGLAKSINRILSWLESKDRSANTQAKFVDLAPTDKADNAGVYSEAILFATNNTKVANIALTGPYGSGKSSIIQTFLRKYRRSALHISLAAFVPDTDSEGKKVSRQEIERSILQRMLYGADTNKLPLSRFKRIQSPGVWSIFKSFYITFGILALWYVFSRRADIVSGTFFTPFALSNGFNLGICAFAVTFLWATLHHFYVASFGLSLKSISLKDVEIRPAHDDQTSILNRHLDEILYFFQSTNYDLVIIEDLDRFNDTEIFVTLREINSLVNENAGVKRTIRFLYALRDDMFVNTDRTKFFEFIIPVIPIINTSNSIDMVLEQGRRLSLDERLDRQFLREVSRYLNDLRLIQNIFNEYAIYVANLETDGENLLDANKLLAILIYKNVYPRDFEQLHRGAGNFAAVLNRQDELIRHGETSCRAEIAELESRIEVAEQQTPLDLKELRQIYAMALIEKLPEGAISVSHDRQTWIPLVQLVDHDAFEQLIDTPRLFCRYPNGTSSVVDSSKLQTERASLNSYLQRRDEIESKLADNKKKVLGRIHDLRLKIPTLRMAKLNELLRLNADHIDELFKGFEDNGELARFLILEGHLDDTYYQYTSLFHSGRLSPNDNRFLIQIRAFVTPEPNFPLDNPKEVIAAMRDEDFRQSYVLNVKLVDNLLNDRGLYFDQAQKLFELLSSEFESCEDFFNAYYTSGRAVAGLLLGLVNAWNNLVPTAIASPNNISHVTQLIANLPLSSLKTLASNFDELSEFVAANLPEILVHLPELAPKRLECLDFEVQDLAAIKEHSEIVRFMFEEGLYGLTITNLEYVYQEILGQNDLNSMRERNFTTIRSTNNATLMKRVERDFNRYLRDILLELHGNSEEDVPAILAILGQDTLDEDNLRTFLERQTTRLPTLEGVPEKLHATLFQLNAIEATWMNCLAFMESDGFGADSLIGYLDRDVVRAAILQHPIPSDSNSLTLRQFLINSGSLSDAAYKDYAHALPMPFEKLPEGLEPSKRRILIAERKITFTKESFDALADSKDLQVLFVAANIDAYLARPDGFALDDDFREELLRSNIDNVAKLKIVDLMDLEALVDLPERSALIGPIINSTDAIIFKLDGNSAQALIKYSEPIEIQIALFNKYHSLMSDDEVRNVLANLPEPFSEIKIGYRTPRLKNNPENLGLVKWLDSRNIISSWGEDRLFTDDIRVNLYRS</sequence>
<dbReference type="EMBL" id="NEVQ01000021">
    <property type="protein sequence ID" value="OZI52406.1"/>
    <property type="molecule type" value="Genomic_DNA"/>
</dbReference>
<accession>A0A261TRX4</accession>
<proteinExistence type="predicted"/>
<keyword evidence="3" id="KW-0238">DNA-binding</keyword>
<dbReference type="InterPro" id="IPR048428">
    <property type="entry name" value="YobI-NTPase"/>
</dbReference>
<evidence type="ECO:0000313" key="3">
    <source>
        <dbReference type="EMBL" id="OZI52406.1"/>
    </source>
</evidence>
<feature type="transmembrane region" description="Helical" evidence="1">
    <location>
        <begin position="146"/>
        <end position="166"/>
    </location>
</feature>
<evidence type="ECO:0000313" key="4">
    <source>
        <dbReference type="Proteomes" id="UP000216885"/>
    </source>
</evidence>
<keyword evidence="1" id="KW-1133">Transmembrane helix</keyword>
<dbReference type="Proteomes" id="UP000216885">
    <property type="component" value="Unassembled WGS sequence"/>
</dbReference>
<evidence type="ECO:0000256" key="1">
    <source>
        <dbReference type="SAM" id="Phobius"/>
    </source>
</evidence>
<reference evidence="3 4" key="1">
    <citation type="submission" date="2017-05" db="EMBL/GenBank/DDBJ databases">
        <title>Complete and WGS of Bordetella genogroups.</title>
        <authorList>
            <person name="Spilker T."/>
            <person name="LiPuma J."/>
        </authorList>
    </citation>
    <scope>NUCLEOTIDE SEQUENCE [LARGE SCALE GENOMIC DNA]</scope>
    <source>
        <strain evidence="3 4">AU9919</strain>
    </source>
</reference>
<dbReference type="AlphaFoldDB" id="A0A261TRX4"/>
<evidence type="ECO:0000259" key="2">
    <source>
        <dbReference type="Pfam" id="PF20693"/>
    </source>
</evidence>
<dbReference type="GO" id="GO:0003677">
    <property type="term" value="F:DNA binding"/>
    <property type="evidence" value="ECO:0007669"/>
    <property type="project" value="UniProtKB-KW"/>
</dbReference>
<dbReference type="Pfam" id="PF20693">
    <property type="entry name" value="YobI-ATPase"/>
    <property type="match status" value="1"/>
</dbReference>
<name>A0A261TRX4_9BORD</name>
<keyword evidence="1" id="KW-0472">Membrane</keyword>